<feature type="transmembrane region" description="Helical" evidence="9">
    <location>
        <begin position="12"/>
        <end position="34"/>
    </location>
</feature>
<proteinExistence type="predicted"/>
<dbReference type="EC" id="2.7.13.3" evidence="2"/>
<dbReference type="RefSeq" id="WP_258957609.1">
    <property type="nucleotide sequence ID" value="NZ_FORT01000003.1"/>
</dbReference>
<keyword evidence="13" id="KW-1185">Reference proteome</keyword>
<keyword evidence="5" id="KW-0547">Nucleotide-binding</keyword>
<dbReference type="NCBIfam" id="TIGR00229">
    <property type="entry name" value="sensory_box"/>
    <property type="match status" value="1"/>
</dbReference>
<keyword evidence="9" id="KW-0812">Transmembrane</keyword>
<sequence length="609" mass="67759">MLKAYFYRIRLIASVVAVTILPILITGLVLLHAAEQALLEEKKQKLIAITQQLDFALPKDYDDLTKRLGVQEATREQKIEYLNQALQPLTDRIADEHPGIGVGYYAADLDAIVTYGPSQEMKFHVGESISPEHFGRLVMESGKPEIAIGEQVRGNIMNAMYPLNRNGKMIGYTWANELMSNIDVQLAGMRRSIFAISGVGCLIAALVSGLMVHRLEALLEEIKAGLKTISLDLSHRMRRLAGEPGEISEAINRMAGELQASRTRTETIMQSMDSGVLALDDQGRITSWNEAAAKITGRSAEQVMGKAHTEVFAESEEFVGLLTETLVHGRTIRDAEWEYKHPERGHRYVKVGTSIWVSPTDQVLGVIVVLDERTEWKRMELRLAQAERLAVIGEWAASIAHEVRNPLTSIKAFAQIIEEDLPEEHGCREYTEIIVEEVERLNRFADELLLFSRPDEEAHVPIHLWDVINQTVLLMERSAAGKGIQVERCFGDHAPFVLASPDLLKQVFLNILINAIQAMPHGGVIQIQTEKDGNQACIHVTNDGQPIAEEHLLSVFEPFYTTKPSGTGLGLAISQRVVHAYGGHITAQNVANGVRFTVALPGRWEEAER</sequence>
<dbReference type="SUPFAM" id="SSF55874">
    <property type="entry name" value="ATPase domain of HSP90 chaperone/DNA topoisomerase II/histidine kinase"/>
    <property type="match status" value="1"/>
</dbReference>
<dbReference type="PROSITE" id="PS50109">
    <property type="entry name" value="HIS_KIN"/>
    <property type="match status" value="1"/>
</dbReference>
<gene>
    <name evidence="12" type="ORF">SAMN05518846_103183</name>
</gene>
<feature type="domain" description="PAS" evidence="11">
    <location>
        <begin position="261"/>
        <end position="306"/>
    </location>
</feature>
<keyword evidence="4" id="KW-0808">Transferase</keyword>
<dbReference type="PROSITE" id="PS50112">
    <property type="entry name" value="PAS"/>
    <property type="match status" value="1"/>
</dbReference>
<evidence type="ECO:0000256" key="8">
    <source>
        <dbReference type="ARBA" id="ARBA00023012"/>
    </source>
</evidence>
<dbReference type="SUPFAM" id="SSF55785">
    <property type="entry name" value="PYP-like sensor domain (PAS domain)"/>
    <property type="match status" value="1"/>
</dbReference>
<evidence type="ECO:0000256" key="4">
    <source>
        <dbReference type="ARBA" id="ARBA00022679"/>
    </source>
</evidence>
<keyword evidence="6 12" id="KW-0418">Kinase</keyword>
<feature type="domain" description="Histidine kinase" evidence="10">
    <location>
        <begin position="398"/>
        <end position="604"/>
    </location>
</feature>
<dbReference type="InterPro" id="IPR003594">
    <property type="entry name" value="HATPase_dom"/>
</dbReference>
<dbReference type="PRINTS" id="PR00344">
    <property type="entry name" value="BCTRLSENSOR"/>
</dbReference>
<dbReference type="NCBIfam" id="NF008468">
    <property type="entry name" value="PRK11360.1"/>
    <property type="match status" value="1"/>
</dbReference>
<dbReference type="InterPro" id="IPR013767">
    <property type="entry name" value="PAS_fold"/>
</dbReference>
<keyword evidence="9" id="KW-1133">Transmembrane helix</keyword>
<dbReference type="InterPro" id="IPR036890">
    <property type="entry name" value="HATPase_C_sf"/>
</dbReference>
<reference evidence="13" key="1">
    <citation type="submission" date="2016-10" db="EMBL/GenBank/DDBJ databases">
        <authorList>
            <person name="Varghese N."/>
            <person name="Submissions S."/>
        </authorList>
    </citation>
    <scope>NUCLEOTIDE SEQUENCE [LARGE SCALE GENOMIC DNA]</scope>
    <source>
        <strain evidence="13">OK042</strain>
    </source>
</reference>
<keyword evidence="9" id="KW-0472">Membrane</keyword>
<evidence type="ECO:0000256" key="7">
    <source>
        <dbReference type="ARBA" id="ARBA00022840"/>
    </source>
</evidence>
<name>A0A1I3QX31_9BACL</name>
<dbReference type="CDD" id="cd00082">
    <property type="entry name" value="HisKA"/>
    <property type="match status" value="1"/>
</dbReference>
<protein>
    <recommendedName>
        <fullName evidence="2">histidine kinase</fullName>
        <ecNumber evidence="2">2.7.13.3</ecNumber>
    </recommendedName>
</protein>
<evidence type="ECO:0000256" key="1">
    <source>
        <dbReference type="ARBA" id="ARBA00000085"/>
    </source>
</evidence>
<evidence type="ECO:0000313" key="12">
    <source>
        <dbReference type="EMBL" id="SFJ38022.1"/>
    </source>
</evidence>
<evidence type="ECO:0000256" key="2">
    <source>
        <dbReference type="ARBA" id="ARBA00012438"/>
    </source>
</evidence>
<keyword evidence="3" id="KW-0597">Phosphoprotein</keyword>
<keyword evidence="7" id="KW-0067">ATP-binding</keyword>
<dbReference type="SMART" id="SM00387">
    <property type="entry name" value="HATPase_c"/>
    <property type="match status" value="1"/>
</dbReference>
<dbReference type="AlphaFoldDB" id="A0A1I3QX31"/>
<dbReference type="GO" id="GO:0005524">
    <property type="term" value="F:ATP binding"/>
    <property type="evidence" value="ECO:0007669"/>
    <property type="project" value="UniProtKB-KW"/>
</dbReference>
<organism evidence="12 13">
    <name type="scientific">Brevibacillus centrosporus</name>
    <dbReference type="NCBI Taxonomy" id="54910"/>
    <lineage>
        <taxon>Bacteria</taxon>
        <taxon>Bacillati</taxon>
        <taxon>Bacillota</taxon>
        <taxon>Bacilli</taxon>
        <taxon>Bacillales</taxon>
        <taxon>Paenibacillaceae</taxon>
        <taxon>Brevibacillus</taxon>
    </lineage>
</organism>
<dbReference type="InterPro" id="IPR004358">
    <property type="entry name" value="Sig_transdc_His_kin-like_C"/>
</dbReference>
<dbReference type="GO" id="GO:0000155">
    <property type="term" value="F:phosphorelay sensor kinase activity"/>
    <property type="evidence" value="ECO:0007669"/>
    <property type="project" value="InterPro"/>
</dbReference>
<dbReference type="PANTHER" id="PTHR43065:SF10">
    <property type="entry name" value="PEROXIDE STRESS-ACTIVATED HISTIDINE KINASE MAK3"/>
    <property type="match status" value="1"/>
</dbReference>
<dbReference type="InterPro" id="IPR035965">
    <property type="entry name" value="PAS-like_dom_sf"/>
</dbReference>
<evidence type="ECO:0000256" key="3">
    <source>
        <dbReference type="ARBA" id="ARBA00022553"/>
    </source>
</evidence>
<dbReference type="Pfam" id="PF00989">
    <property type="entry name" value="PAS"/>
    <property type="match status" value="1"/>
</dbReference>
<evidence type="ECO:0000256" key="9">
    <source>
        <dbReference type="SAM" id="Phobius"/>
    </source>
</evidence>
<evidence type="ECO:0000313" key="13">
    <source>
        <dbReference type="Proteomes" id="UP000198915"/>
    </source>
</evidence>
<dbReference type="EMBL" id="FORT01000003">
    <property type="protein sequence ID" value="SFJ38022.1"/>
    <property type="molecule type" value="Genomic_DNA"/>
</dbReference>
<dbReference type="InterPro" id="IPR000014">
    <property type="entry name" value="PAS"/>
</dbReference>
<dbReference type="SMART" id="SM00388">
    <property type="entry name" value="HisKA"/>
    <property type="match status" value="1"/>
</dbReference>
<dbReference type="Pfam" id="PF02518">
    <property type="entry name" value="HATPase_c"/>
    <property type="match status" value="1"/>
</dbReference>
<dbReference type="CDD" id="cd00130">
    <property type="entry name" value="PAS"/>
    <property type="match status" value="1"/>
</dbReference>
<dbReference type="Gene3D" id="3.30.565.10">
    <property type="entry name" value="Histidine kinase-like ATPase, C-terminal domain"/>
    <property type="match status" value="1"/>
</dbReference>
<dbReference type="Gene3D" id="3.30.450.20">
    <property type="entry name" value="PAS domain"/>
    <property type="match status" value="1"/>
</dbReference>
<dbReference type="Gene3D" id="1.10.287.130">
    <property type="match status" value="1"/>
</dbReference>
<dbReference type="GO" id="GO:0006355">
    <property type="term" value="P:regulation of DNA-templated transcription"/>
    <property type="evidence" value="ECO:0007669"/>
    <property type="project" value="InterPro"/>
</dbReference>
<evidence type="ECO:0000259" key="11">
    <source>
        <dbReference type="PROSITE" id="PS50112"/>
    </source>
</evidence>
<dbReference type="PANTHER" id="PTHR43065">
    <property type="entry name" value="SENSOR HISTIDINE KINASE"/>
    <property type="match status" value="1"/>
</dbReference>
<dbReference type="InterPro" id="IPR003661">
    <property type="entry name" value="HisK_dim/P_dom"/>
</dbReference>
<accession>A0A1I3QX31</accession>
<evidence type="ECO:0000256" key="5">
    <source>
        <dbReference type="ARBA" id="ARBA00022741"/>
    </source>
</evidence>
<evidence type="ECO:0000256" key="6">
    <source>
        <dbReference type="ARBA" id="ARBA00022777"/>
    </source>
</evidence>
<keyword evidence="8" id="KW-0902">Two-component regulatory system</keyword>
<dbReference type="SUPFAM" id="SSF47384">
    <property type="entry name" value="Homodimeric domain of signal transducing histidine kinase"/>
    <property type="match status" value="1"/>
</dbReference>
<dbReference type="InterPro" id="IPR036097">
    <property type="entry name" value="HisK_dim/P_sf"/>
</dbReference>
<dbReference type="Pfam" id="PF00512">
    <property type="entry name" value="HisKA"/>
    <property type="match status" value="1"/>
</dbReference>
<evidence type="ECO:0000259" key="10">
    <source>
        <dbReference type="PROSITE" id="PS50109"/>
    </source>
</evidence>
<dbReference type="SMART" id="SM00091">
    <property type="entry name" value="PAS"/>
    <property type="match status" value="1"/>
</dbReference>
<dbReference type="InterPro" id="IPR005467">
    <property type="entry name" value="His_kinase_dom"/>
</dbReference>
<dbReference type="Proteomes" id="UP000198915">
    <property type="component" value="Unassembled WGS sequence"/>
</dbReference>
<dbReference type="STRING" id="1884381.SAMN05518846_103183"/>
<comment type="catalytic activity">
    <reaction evidence="1">
        <text>ATP + protein L-histidine = ADP + protein N-phospho-L-histidine.</text>
        <dbReference type="EC" id="2.7.13.3"/>
    </reaction>
</comment>